<dbReference type="Proteomes" id="UP000318825">
    <property type="component" value="Unassembled WGS sequence"/>
</dbReference>
<dbReference type="OrthoDB" id="7475629at2"/>
<proteinExistence type="predicted"/>
<dbReference type="EMBL" id="BJNF01000029">
    <property type="protein sequence ID" value="GEC15317.1"/>
    <property type="molecule type" value="Genomic_DNA"/>
</dbReference>
<protein>
    <submittedName>
        <fullName evidence="1">Uncharacterized protein</fullName>
    </submittedName>
</protein>
<gene>
    <name evidence="1" type="ORF">NWI01_12090</name>
</gene>
<evidence type="ECO:0000313" key="1">
    <source>
        <dbReference type="EMBL" id="GEC15317.1"/>
    </source>
</evidence>
<reference evidence="1 2" key="1">
    <citation type="submission" date="2019-06" db="EMBL/GenBank/DDBJ databases">
        <title>Whole genome shotgun sequence of Nitrobacter winogradskyi NBRC 14297.</title>
        <authorList>
            <person name="Hosoyama A."/>
            <person name="Uohara A."/>
            <person name="Ohji S."/>
            <person name="Ichikawa N."/>
        </authorList>
    </citation>
    <scope>NUCLEOTIDE SEQUENCE [LARGE SCALE GENOMIC DNA]</scope>
    <source>
        <strain evidence="1 2">NBRC 14297</strain>
    </source>
</reference>
<accession>A0A4Y3W8F9</accession>
<dbReference type="AlphaFoldDB" id="A0A4Y3W8F9"/>
<comment type="caution">
    <text evidence="1">The sequence shown here is derived from an EMBL/GenBank/DDBJ whole genome shotgun (WGS) entry which is preliminary data.</text>
</comment>
<dbReference type="RefSeq" id="WP_141383051.1">
    <property type="nucleotide sequence ID" value="NZ_BJNF01000029.1"/>
</dbReference>
<organism evidence="1 2">
    <name type="scientific">Nitrobacter winogradskyi</name>
    <name type="common">Nitrobacter agilis</name>
    <dbReference type="NCBI Taxonomy" id="913"/>
    <lineage>
        <taxon>Bacteria</taxon>
        <taxon>Pseudomonadati</taxon>
        <taxon>Pseudomonadota</taxon>
        <taxon>Alphaproteobacteria</taxon>
        <taxon>Hyphomicrobiales</taxon>
        <taxon>Nitrobacteraceae</taxon>
        <taxon>Nitrobacter</taxon>
    </lineage>
</organism>
<evidence type="ECO:0000313" key="2">
    <source>
        <dbReference type="Proteomes" id="UP000318825"/>
    </source>
</evidence>
<sequence>MSQNLNLAQENAFNLARTLMVPVVLFQVDEAFGVMVSSEYDGDEDTIVHDYDPWEIMSSSD</sequence>
<name>A0A4Y3W8F9_NITWI</name>